<dbReference type="EC" id="7.2.2.10" evidence="2"/>
<proteinExistence type="predicted"/>
<dbReference type="GO" id="GO:0005516">
    <property type="term" value="F:calmodulin binding"/>
    <property type="evidence" value="ECO:0007669"/>
    <property type="project" value="InterPro"/>
</dbReference>
<feature type="transmembrane region" description="Helical" evidence="16">
    <location>
        <begin position="152"/>
        <end position="169"/>
    </location>
</feature>
<reference evidence="19 20" key="1">
    <citation type="submission" date="2021-09" db="EMBL/GenBank/DDBJ databases">
        <title>Genomic insights and catalytic innovation underlie evolution of tropane alkaloids biosynthesis.</title>
        <authorList>
            <person name="Wang Y.-J."/>
            <person name="Tian T."/>
            <person name="Huang J.-P."/>
            <person name="Huang S.-X."/>
        </authorList>
    </citation>
    <scope>NUCLEOTIDE SEQUENCE [LARGE SCALE GENOMIC DNA]</scope>
    <source>
        <strain evidence="19">KIB-2018</strain>
        <tissue evidence="19">Leaf</tissue>
    </source>
</reference>
<feature type="domain" description="Calcium-transporting P-type ATPase N-terminal autoinhibitory" evidence="18">
    <location>
        <begin position="280"/>
        <end position="323"/>
    </location>
</feature>
<dbReference type="Proteomes" id="UP001159364">
    <property type="component" value="Linkage Group LG03"/>
</dbReference>
<dbReference type="GO" id="GO:0005524">
    <property type="term" value="F:ATP binding"/>
    <property type="evidence" value="ECO:0007669"/>
    <property type="project" value="UniProtKB-KW"/>
</dbReference>
<dbReference type="PANTHER" id="PTHR24093:SF474">
    <property type="entry name" value="CALCIUM-TRANSPORTING ATPASE 2, PLASMA MEMBRANE-TYPE"/>
    <property type="match status" value="1"/>
</dbReference>
<organism evidence="19 20">
    <name type="scientific">Erythroxylum novogranatense</name>
    <dbReference type="NCBI Taxonomy" id="1862640"/>
    <lineage>
        <taxon>Eukaryota</taxon>
        <taxon>Viridiplantae</taxon>
        <taxon>Streptophyta</taxon>
        <taxon>Embryophyta</taxon>
        <taxon>Tracheophyta</taxon>
        <taxon>Spermatophyta</taxon>
        <taxon>Magnoliopsida</taxon>
        <taxon>eudicotyledons</taxon>
        <taxon>Gunneridae</taxon>
        <taxon>Pentapetalae</taxon>
        <taxon>rosids</taxon>
        <taxon>fabids</taxon>
        <taxon>Malpighiales</taxon>
        <taxon>Erythroxylaceae</taxon>
        <taxon>Erythroxylum</taxon>
    </lineage>
</organism>
<dbReference type="Gene3D" id="1.20.1110.10">
    <property type="entry name" value="Calcium-transporting ATPase, transmembrane domain"/>
    <property type="match status" value="1"/>
</dbReference>
<evidence type="ECO:0000259" key="18">
    <source>
        <dbReference type="Pfam" id="PF12515"/>
    </source>
</evidence>
<keyword evidence="5 16" id="KW-0812">Transmembrane</keyword>
<evidence type="ECO:0000259" key="17">
    <source>
        <dbReference type="Pfam" id="PF00689"/>
    </source>
</evidence>
<dbReference type="AlphaFoldDB" id="A0AAV8TSY1"/>
<evidence type="ECO:0000256" key="3">
    <source>
        <dbReference type="ARBA" id="ARBA00022448"/>
    </source>
</evidence>
<evidence type="ECO:0000256" key="6">
    <source>
        <dbReference type="ARBA" id="ARBA00022723"/>
    </source>
</evidence>
<dbReference type="PANTHER" id="PTHR24093">
    <property type="entry name" value="CATION TRANSPORTING ATPASE"/>
    <property type="match status" value="1"/>
</dbReference>
<feature type="domain" description="Cation-transporting P-type ATPase C-terminal" evidence="17">
    <location>
        <begin position="65"/>
        <end position="235"/>
    </location>
</feature>
<dbReference type="Pfam" id="PF12515">
    <property type="entry name" value="CaATP_NAI"/>
    <property type="match status" value="1"/>
</dbReference>
<keyword evidence="8" id="KW-0106">Calcium</keyword>
<evidence type="ECO:0000256" key="2">
    <source>
        <dbReference type="ARBA" id="ARBA00012790"/>
    </source>
</evidence>
<dbReference type="InterPro" id="IPR024750">
    <property type="entry name" value="Ca_ATPase_N_dom"/>
</dbReference>
<keyword evidence="13" id="KW-0406">Ion transport</keyword>
<keyword evidence="10" id="KW-0460">Magnesium</keyword>
<keyword evidence="3" id="KW-0813">Transport</keyword>
<evidence type="ECO:0000256" key="8">
    <source>
        <dbReference type="ARBA" id="ARBA00022837"/>
    </source>
</evidence>
<keyword evidence="20" id="KW-1185">Reference proteome</keyword>
<sequence>MSFIYVAKASADVIILDDDFSTIVKGVKWGRLIVMNIKKFIQFQLTVNVVALILNISSAWLTGSVPFSDVELLWVSLITDTLGAFALAAEAPDDNLMANPPDGRKGGVISSVMYRNIFGQFLYQFTIIWFLQAKGKEILGIDDPDSNLILDTFIFNTFIFCQVSNLISCRKLNEKNAFRGILCNYVFIAVLGLIVLFQITIIEFLDTLANTSPLTLWQWLLSIFIGLVGILVAAVFLSVSKAIELETSLCVLDVTSSSPCNGLIRFRIPGYSEFKMENLLSEFDVKAKHSSEETLKKWRKVCGLVKNPKRRFGFTANLSKREEAHAMRNTNQLHVLLAFFKRSICVISNVNGWFWAIEQHKTWD</sequence>
<dbReference type="InterPro" id="IPR006068">
    <property type="entry name" value="ATPase_P-typ_cation-transptr_C"/>
</dbReference>
<evidence type="ECO:0000256" key="10">
    <source>
        <dbReference type="ARBA" id="ARBA00022842"/>
    </source>
</evidence>
<feature type="transmembrane region" description="Helical" evidence="16">
    <location>
        <begin position="40"/>
        <end position="60"/>
    </location>
</feature>
<evidence type="ECO:0000256" key="4">
    <source>
        <dbReference type="ARBA" id="ARBA00022568"/>
    </source>
</evidence>
<dbReference type="SUPFAM" id="SSF81665">
    <property type="entry name" value="Calcium ATPase, transmembrane domain M"/>
    <property type="match status" value="1"/>
</dbReference>
<evidence type="ECO:0000256" key="7">
    <source>
        <dbReference type="ARBA" id="ARBA00022741"/>
    </source>
</evidence>
<feature type="transmembrane region" description="Helical" evidence="16">
    <location>
        <begin position="181"/>
        <end position="205"/>
    </location>
</feature>
<keyword evidence="4" id="KW-0109">Calcium transport</keyword>
<evidence type="ECO:0000256" key="9">
    <source>
        <dbReference type="ARBA" id="ARBA00022840"/>
    </source>
</evidence>
<comment type="subcellular location">
    <subcellularLocation>
        <location evidence="1">Membrane</location>
        <topology evidence="1">Multi-pass membrane protein</topology>
    </subcellularLocation>
</comment>
<evidence type="ECO:0000256" key="11">
    <source>
        <dbReference type="ARBA" id="ARBA00022967"/>
    </source>
</evidence>
<evidence type="ECO:0000256" key="14">
    <source>
        <dbReference type="ARBA" id="ARBA00023136"/>
    </source>
</evidence>
<dbReference type="FunFam" id="1.20.1110.10:FF:000039">
    <property type="entry name" value="Calcium-transporting ATPase"/>
    <property type="match status" value="1"/>
</dbReference>
<evidence type="ECO:0000256" key="16">
    <source>
        <dbReference type="SAM" id="Phobius"/>
    </source>
</evidence>
<dbReference type="GO" id="GO:0046872">
    <property type="term" value="F:metal ion binding"/>
    <property type="evidence" value="ECO:0007669"/>
    <property type="project" value="UniProtKB-KW"/>
</dbReference>
<keyword evidence="14 16" id="KW-0472">Membrane</keyword>
<dbReference type="Pfam" id="PF00689">
    <property type="entry name" value="Cation_ATPase_C"/>
    <property type="match status" value="1"/>
</dbReference>
<dbReference type="GO" id="GO:0005886">
    <property type="term" value="C:plasma membrane"/>
    <property type="evidence" value="ECO:0007669"/>
    <property type="project" value="TreeGrafter"/>
</dbReference>
<evidence type="ECO:0000313" key="20">
    <source>
        <dbReference type="Proteomes" id="UP001159364"/>
    </source>
</evidence>
<protein>
    <recommendedName>
        <fullName evidence="2">P-type Ca(2+) transporter</fullName>
        <ecNumber evidence="2">7.2.2.10</ecNumber>
    </recommendedName>
</protein>
<feature type="transmembrane region" description="Helical" evidence="16">
    <location>
        <begin position="72"/>
        <end position="91"/>
    </location>
</feature>
<name>A0AAV8TSY1_9ROSI</name>
<gene>
    <name evidence="19" type="ORF">K2173_002502</name>
</gene>
<evidence type="ECO:0000256" key="13">
    <source>
        <dbReference type="ARBA" id="ARBA00023065"/>
    </source>
</evidence>
<evidence type="ECO:0000256" key="1">
    <source>
        <dbReference type="ARBA" id="ARBA00004141"/>
    </source>
</evidence>
<keyword evidence="12 16" id="KW-1133">Transmembrane helix</keyword>
<evidence type="ECO:0000256" key="15">
    <source>
        <dbReference type="ARBA" id="ARBA00048694"/>
    </source>
</evidence>
<evidence type="ECO:0000313" key="19">
    <source>
        <dbReference type="EMBL" id="KAJ8769298.1"/>
    </source>
</evidence>
<comment type="caution">
    <text evidence="19">The sequence shown here is derived from an EMBL/GenBank/DDBJ whole genome shotgun (WGS) entry which is preliminary data.</text>
</comment>
<dbReference type="InterPro" id="IPR023298">
    <property type="entry name" value="ATPase_P-typ_TM_dom_sf"/>
</dbReference>
<accession>A0AAV8TSY1</accession>
<feature type="transmembrane region" description="Helical" evidence="16">
    <location>
        <begin position="217"/>
        <end position="239"/>
    </location>
</feature>
<keyword evidence="7" id="KW-0547">Nucleotide-binding</keyword>
<comment type="catalytic activity">
    <reaction evidence="15">
        <text>Ca(2+)(in) + ATP + H2O = Ca(2+)(out) + ADP + phosphate + H(+)</text>
        <dbReference type="Rhea" id="RHEA:18105"/>
        <dbReference type="ChEBI" id="CHEBI:15377"/>
        <dbReference type="ChEBI" id="CHEBI:15378"/>
        <dbReference type="ChEBI" id="CHEBI:29108"/>
        <dbReference type="ChEBI" id="CHEBI:30616"/>
        <dbReference type="ChEBI" id="CHEBI:43474"/>
        <dbReference type="ChEBI" id="CHEBI:456216"/>
        <dbReference type="EC" id="7.2.2.10"/>
    </reaction>
</comment>
<evidence type="ECO:0000256" key="12">
    <source>
        <dbReference type="ARBA" id="ARBA00022989"/>
    </source>
</evidence>
<feature type="transmembrane region" description="Helical" evidence="16">
    <location>
        <begin position="112"/>
        <end position="132"/>
    </location>
</feature>
<keyword evidence="11" id="KW-1278">Translocase</keyword>
<keyword evidence="9" id="KW-0067">ATP-binding</keyword>
<dbReference type="Gene3D" id="1.20.5.170">
    <property type="match status" value="1"/>
</dbReference>
<dbReference type="GO" id="GO:0005388">
    <property type="term" value="F:P-type calcium transporter activity"/>
    <property type="evidence" value="ECO:0007669"/>
    <property type="project" value="UniProtKB-EC"/>
</dbReference>
<dbReference type="EMBL" id="JAIWQS010000003">
    <property type="protein sequence ID" value="KAJ8769298.1"/>
    <property type="molecule type" value="Genomic_DNA"/>
</dbReference>
<keyword evidence="6" id="KW-0479">Metal-binding</keyword>
<evidence type="ECO:0000256" key="5">
    <source>
        <dbReference type="ARBA" id="ARBA00022692"/>
    </source>
</evidence>